<sequence length="982" mass="106921">MEGGTSRISKAFPAAAWPLNRREAGVGHAALAPTYLGIVGCAFPVLRPSKQGRLLGSDIHWHPASMRADTHTHSTLYEPRAPVMLRPPTRAPGFMQNSKNLLYQDMVSHFRSIHADLDISHGIIAGEFRDAMDDASRDVMAFTKGNTVACCRPALDEELIPHTTPSGIEAGMLPKEIISAARRQQEIWLHFGGRDHGNGDDVLEAPRWSSHREWALYAGGECNSELWSLPLPSREDMASEFPSLRSRAGADPRQYGMEAEPSMEFSTPIRQILACDEHPGFVCVRTDSMVGIISVAQCHRGIEWTPYIRANIVGEPYAYDSGDNWTCHAAWSRWNISELALASGTGAIRLWDCNAGSATTLKDDKWPSARYDIQWNSCEYWGSPRHILCGNGDALYYLDARTKLKNTTIMSLDQSPFAFDSETFTAISTSALHPLHAVAASTHAIRVFDQRYLKQPVVAWEHGFSKSDPPTFLQTTLLPNYAEGRAACIFAAAEESSRVYGYIYGQTASDQPYTSLDQVALTSTTAASMACEDIQDTLAIDSYDNQDTIVGNTHITDYPTACLTGVLFRFLPSGTAETTGPDSMHTVMDAVCVCVNELGAVTGNHIVVGTGDSNNAPFGVPDSTYGEVLGSAVWRNARGLGNATIDGMNILFQSNESRVHKREYMWTELGKRSEVCRFVDMTKVYKVLVDSLDKQTNKDSDNIQLPSSQQVEQELEQRLDSVSAKDISAYQVLSAASFGLLQNDGGSLVKRPTQPVDDIWLRRQFLSMHAAGSDTANSSARQGAPENATARALESLFSCNSSQHSAHMCAALHRAAEDVELATIRLRRFSPKEAVHADSAETLCMSCTMAGPEALCTELDSSTGGLSDVAQLLDRLWAGDSAAADDLAARQHPISENSSRPSRAYAKRASASQISAVQTQPPPSPAQTPGAAMGISTAPPATHDMFTFASTQQSVGLPARPHAHRHSTNGQTKKKKARKLGF</sequence>
<organism evidence="2 3">
    <name type="scientific">Coemansia guatemalensis</name>
    <dbReference type="NCBI Taxonomy" id="2761395"/>
    <lineage>
        <taxon>Eukaryota</taxon>
        <taxon>Fungi</taxon>
        <taxon>Fungi incertae sedis</taxon>
        <taxon>Zoopagomycota</taxon>
        <taxon>Kickxellomycotina</taxon>
        <taxon>Kickxellomycetes</taxon>
        <taxon>Kickxellales</taxon>
        <taxon>Kickxellaceae</taxon>
        <taxon>Coemansia</taxon>
    </lineage>
</organism>
<feature type="region of interest" description="Disordered" evidence="1">
    <location>
        <begin position="889"/>
        <end position="982"/>
    </location>
</feature>
<dbReference type="Proteomes" id="UP001140094">
    <property type="component" value="Unassembled WGS sequence"/>
</dbReference>
<dbReference type="OrthoDB" id="5597601at2759"/>
<feature type="compositionally biased region" description="Basic residues" evidence="1">
    <location>
        <begin position="961"/>
        <end position="982"/>
    </location>
</feature>
<evidence type="ECO:0000313" key="2">
    <source>
        <dbReference type="EMBL" id="KAJ2807475.1"/>
    </source>
</evidence>
<protein>
    <submittedName>
        <fullName evidence="2">TATA box-binding protein-associated factor RNA polymerase I subunit C</fullName>
    </submittedName>
</protein>
<dbReference type="EMBL" id="JANBUO010000105">
    <property type="protein sequence ID" value="KAJ2807475.1"/>
    <property type="molecule type" value="Genomic_DNA"/>
</dbReference>
<evidence type="ECO:0000256" key="1">
    <source>
        <dbReference type="SAM" id="MobiDB-lite"/>
    </source>
</evidence>
<dbReference type="AlphaFoldDB" id="A0A9W8HZH2"/>
<dbReference type="GO" id="GO:0001164">
    <property type="term" value="F:RNA polymerase I core promoter sequence-specific DNA binding"/>
    <property type="evidence" value="ECO:0007669"/>
    <property type="project" value="TreeGrafter"/>
</dbReference>
<comment type="caution">
    <text evidence="2">The sequence shown here is derived from an EMBL/GenBank/DDBJ whole genome shotgun (WGS) entry which is preliminary data.</text>
</comment>
<evidence type="ECO:0000313" key="3">
    <source>
        <dbReference type="Proteomes" id="UP001140094"/>
    </source>
</evidence>
<dbReference type="PANTHER" id="PTHR15319">
    <property type="entry name" value="TATA BOX-BINDING PROTEIN ASSOCIATED FACTOR RNA POLYMERASE I SUBUNIT C"/>
    <property type="match status" value="1"/>
</dbReference>
<dbReference type="GO" id="GO:0001650">
    <property type="term" value="C:fibrillar center"/>
    <property type="evidence" value="ECO:0007669"/>
    <property type="project" value="TreeGrafter"/>
</dbReference>
<dbReference type="SUPFAM" id="SSF50978">
    <property type="entry name" value="WD40 repeat-like"/>
    <property type="match status" value="1"/>
</dbReference>
<name>A0A9W8HZH2_9FUNG</name>
<dbReference type="InterPro" id="IPR038801">
    <property type="entry name" value="TAF1C"/>
</dbReference>
<dbReference type="InterPro" id="IPR036322">
    <property type="entry name" value="WD40_repeat_dom_sf"/>
</dbReference>
<accession>A0A9W8HZH2</accession>
<gene>
    <name evidence="2" type="primary">TAF1C</name>
    <name evidence="2" type="ORF">H4R20_001270</name>
</gene>
<reference evidence="2" key="1">
    <citation type="submission" date="2022-07" db="EMBL/GenBank/DDBJ databases">
        <title>Phylogenomic reconstructions and comparative analyses of Kickxellomycotina fungi.</title>
        <authorList>
            <person name="Reynolds N.K."/>
            <person name="Stajich J.E."/>
            <person name="Barry K."/>
            <person name="Grigoriev I.V."/>
            <person name="Crous P."/>
            <person name="Smith M.E."/>
        </authorList>
    </citation>
    <scope>NUCLEOTIDE SEQUENCE</scope>
    <source>
        <strain evidence="2">NRRL 1565</strain>
    </source>
</reference>
<keyword evidence="3" id="KW-1185">Reference proteome</keyword>
<dbReference type="PANTHER" id="PTHR15319:SF1">
    <property type="entry name" value="TATA BOX-BINDING PROTEIN-ASSOCIATED FACTOR RNA POLYMERASE I SUBUNIT C"/>
    <property type="match status" value="1"/>
</dbReference>
<proteinExistence type="predicted"/>